<organism evidence="2 3">
    <name type="scientific">bacterium (Candidatus Ratteibacteria) CG01_land_8_20_14_3_00_40_19</name>
    <dbReference type="NCBI Taxonomy" id="2014290"/>
    <lineage>
        <taxon>Bacteria</taxon>
        <taxon>Candidatus Ratteibacteria</taxon>
    </lineage>
</organism>
<name>A0A2M7E7A9_9BACT</name>
<dbReference type="InterPro" id="IPR013096">
    <property type="entry name" value="Cupin_2"/>
</dbReference>
<feature type="domain" description="Cupin type-2" evidence="1">
    <location>
        <begin position="93"/>
        <end position="152"/>
    </location>
</feature>
<dbReference type="InterPro" id="IPR011051">
    <property type="entry name" value="RmlC_Cupin_sf"/>
</dbReference>
<evidence type="ECO:0000313" key="3">
    <source>
        <dbReference type="Proteomes" id="UP000228886"/>
    </source>
</evidence>
<protein>
    <recommendedName>
        <fullName evidence="1">Cupin type-2 domain-containing protein</fullName>
    </recommendedName>
</protein>
<dbReference type="AlphaFoldDB" id="A0A2M7E7A9"/>
<reference evidence="3" key="1">
    <citation type="submission" date="2017-09" db="EMBL/GenBank/DDBJ databases">
        <title>Depth-based differentiation of microbial function through sediment-hosted aquifers and enrichment of novel symbionts in the deep terrestrial subsurface.</title>
        <authorList>
            <person name="Probst A.J."/>
            <person name="Ladd B."/>
            <person name="Jarett J.K."/>
            <person name="Geller-Mcgrath D.E."/>
            <person name="Sieber C.M.K."/>
            <person name="Emerson J.B."/>
            <person name="Anantharaman K."/>
            <person name="Thomas B.C."/>
            <person name="Malmstrom R."/>
            <person name="Stieglmeier M."/>
            <person name="Klingl A."/>
            <person name="Woyke T."/>
            <person name="Ryan C.M."/>
            <person name="Banfield J.F."/>
        </authorList>
    </citation>
    <scope>NUCLEOTIDE SEQUENCE [LARGE SCALE GENOMIC DNA]</scope>
</reference>
<sequence length="174" mass="20370">MFSLPQKSKKRRRREVAELERKDYQIWGEERKEALKRSKEIIECWGIKMPLVEPQVLDLRLGNFYKVGLIEYWIANNEKEGYCGKFLFVFDHQTCPYHHHNFKHETFFILKGKVKMIIDGKETIKKEGDVLTMGQVTDHSFTGIGPALLLEISKPCQPNDNIFENKKIGENGIL</sequence>
<dbReference type="Proteomes" id="UP000228886">
    <property type="component" value="Unassembled WGS sequence"/>
</dbReference>
<dbReference type="SUPFAM" id="SSF51182">
    <property type="entry name" value="RmlC-like cupins"/>
    <property type="match status" value="1"/>
</dbReference>
<dbReference type="Gene3D" id="2.60.120.10">
    <property type="entry name" value="Jelly Rolls"/>
    <property type="match status" value="1"/>
</dbReference>
<dbReference type="Pfam" id="PF07883">
    <property type="entry name" value="Cupin_2"/>
    <property type="match status" value="1"/>
</dbReference>
<comment type="caution">
    <text evidence="2">The sequence shown here is derived from an EMBL/GenBank/DDBJ whole genome shotgun (WGS) entry which is preliminary data.</text>
</comment>
<proteinExistence type="predicted"/>
<gene>
    <name evidence="2" type="ORF">COS11_06455</name>
</gene>
<evidence type="ECO:0000259" key="1">
    <source>
        <dbReference type="Pfam" id="PF07883"/>
    </source>
</evidence>
<evidence type="ECO:0000313" key="2">
    <source>
        <dbReference type="EMBL" id="PIV63626.1"/>
    </source>
</evidence>
<accession>A0A2M7E7A9</accession>
<dbReference type="EMBL" id="PETL01000308">
    <property type="protein sequence ID" value="PIV63626.1"/>
    <property type="molecule type" value="Genomic_DNA"/>
</dbReference>
<dbReference type="InterPro" id="IPR014710">
    <property type="entry name" value="RmlC-like_jellyroll"/>
</dbReference>